<evidence type="ECO:0000256" key="7">
    <source>
        <dbReference type="ARBA" id="ARBA00022741"/>
    </source>
</evidence>
<dbReference type="PANTHER" id="PTHR22749:SF6">
    <property type="entry name" value="RIBOFLAVIN KINASE"/>
    <property type="match status" value="1"/>
</dbReference>
<feature type="domain" description="Riboflavin kinase" evidence="15">
    <location>
        <begin position="183"/>
        <end position="309"/>
    </location>
</feature>
<dbReference type="SUPFAM" id="SSF52374">
    <property type="entry name" value="Nucleotidylyl transferase"/>
    <property type="match status" value="1"/>
</dbReference>
<evidence type="ECO:0000256" key="13">
    <source>
        <dbReference type="ARBA" id="ARBA00049494"/>
    </source>
</evidence>
<dbReference type="Pfam" id="PF01687">
    <property type="entry name" value="Flavokinase"/>
    <property type="match status" value="1"/>
</dbReference>
<dbReference type="EC" id="2.7.7.2" evidence="14"/>
<evidence type="ECO:0000313" key="17">
    <source>
        <dbReference type="Proteomes" id="UP000830167"/>
    </source>
</evidence>
<protein>
    <recommendedName>
        <fullName evidence="14">Riboflavin biosynthesis protein</fullName>
    </recommendedName>
    <domain>
        <recommendedName>
            <fullName evidence="14">Riboflavin kinase</fullName>
            <ecNumber evidence="14">2.7.1.26</ecNumber>
        </recommendedName>
        <alternativeName>
            <fullName evidence="14">Flavokinase</fullName>
        </alternativeName>
    </domain>
    <domain>
        <recommendedName>
            <fullName evidence="14">FMN adenylyltransferase</fullName>
            <ecNumber evidence="14">2.7.7.2</ecNumber>
        </recommendedName>
        <alternativeName>
            <fullName evidence="14">FAD pyrophosphorylase</fullName>
        </alternativeName>
        <alternativeName>
            <fullName evidence="14">FAD synthase</fullName>
        </alternativeName>
    </domain>
</protein>
<evidence type="ECO:0000256" key="14">
    <source>
        <dbReference type="PIRNR" id="PIRNR004491"/>
    </source>
</evidence>
<evidence type="ECO:0000256" key="10">
    <source>
        <dbReference type="ARBA" id="ARBA00022840"/>
    </source>
</evidence>
<comment type="similarity">
    <text evidence="14">Belongs to the ribF family.</text>
</comment>
<keyword evidence="7 14" id="KW-0547">Nucleotide-binding</keyword>
<dbReference type="InterPro" id="IPR004821">
    <property type="entry name" value="Cyt_trans-like"/>
</dbReference>
<keyword evidence="8 14" id="KW-0418">Kinase</keyword>
<proteinExistence type="inferred from homology"/>
<dbReference type="InterPro" id="IPR014729">
    <property type="entry name" value="Rossmann-like_a/b/a_fold"/>
</dbReference>
<evidence type="ECO:0000256" key="8">
    <source>
        <dbReference type="ARBA" id="ARBA00022777"/>
    </source>
</evidence>
<organism evidence="16 17">
    <name type="scientific">Fodinisporobacter ferrooxydans</name>
    <dbReference type="NCBI Taxonomy" id="2901836"/>
    <lineage>
        <taxon>Bacteria</taxon>
        <taxon>Bacillati</taxon>
        <taxon>Bacillota</taxon>
        <taxon>Bacilli</taxon>
        <taxon>Bacillales</taxon>
        <taxon>Alicyclobacillaceae</taxon>
        <taxon>Fodinisporobacter</taxon>
    </lineage>
</organism>
<keyword evidence="5 14" id="KW-0808">Transferase</keyword>
<dbReference type="InterPro" id="IPR015865">
    <property type="entry name" value="Riboflavin_kinase_bac/euk"/>
</dbReference>
<dbReference type="GO" id="GO:0008531">
    <property type="term" value="F:riboflavin kinase activity"/>
    <property type="evidence" value="ECO:0007669"/>
    <property type="project" value="UniProtKB-EC"/>
</dbReference>
<dbReference type="NCBIfam" id="NF004162">
    <property type="entry name" value="PRK05627.1-5"/>
    <property type="match status" value="1"/>
</dbReference>
<evidence type="ECO:0000256" key="6">
    <source>
        <dbReference type="ARBA" id="ARBA00022695"/>
    </source>
</evidence>
<keyword evidence="6 14" id="KW-0548">Nucleotidyltransferase</keyword>
<evidence type="ECO:0000256" key="5">
    <source>
        <dbReference type="ARBA" id="ARBA00022679"/>
    </source>
</evidence>
<dbReference type="InterPro" id="IPR023468">
    <property type="entry name" value="Riboflavin_kinase"/>
</dbReference>
<reference evidence="16" key="1">
    <citation type="submission" date="2021-12" db="EMBL/GenBank/DDBJ databases">
        <title>Alicyclobacillaceae gen. nov., sp. nov., isolated from chalcocite enrichment system.</title>
        <authorList>
            <person name="Jiang Z."/>
        </authorList>
    </citation>
    <scope>NUCLEOTIDE SEQUENCE</scope>
    <source>
        <strain evidence="16">MYW30-H2</strain>
    </source>
</reference>
<dbReference type="EMBL" id="CP089291">
    <property type="protein sequence ID" value="UOF89397.1"/>
    <property type="molecule type" value="Genomic_DNA"/>
</dbReference>
<dbReference type="Gene3D" id="2.40.30.30">
    <property type="entry name" value="Riboflavin kinase-like"/>
    <property type="match status" value="1"/>
</dbReference>
<comment type="pathway">
    <text evidence="2 14">Cofactor biosynthesis; FMN biosynthesis; FMN from riboflavin (ATP route): step 1/1.</text>
</comment>
<keyword evidence="11" id="KW-0511">Multifunctional enzyme</keyword>
<dbReference type="NCBIfam" id="NF004160">
    <property type="entry name" value="PRK05627.1-3"/>
    <property type="match status" value="1"/>
</dbReference>
<gene>
    <name evidence="16" type="ORF">LSG31_16030</name>
</gene>
<dbReference type="SUPFAM" id="SSF82114">
    <property type="entry name" value="Riboflavin kinase-like"/>
    <property type="match status" value="1"/>
</dbReference>
<evidence type="ECO:0000256" key="11">
    <source>
        <dbReference type="ARBA" id="ARBA00023268"/>
    </source>
</evidence>
<dbReference type="SMART" id="SM00904">
    <property type="entry name" value="Flavokinase"/>
    <property type="match status" value="1"/>
</dbReference>
<keyword evidence="4 14" id="KW-0288">FMN</keyword>
<comment type="catalytic activity">
    <reaction evidence="12 14">
        <text>riboflavin + ATP = FMN + ADP + H(+)</text>
        <dbReference type="Rhea" id="RHEA:14357"/>
        <dbReference type="ChEBI" id="CHEBI:15378"/>
        <dbReference type="ChEBI" id="CHEBI:30616"/>
        <dbReference type="ChEBI" id="CHEBI:57986"/>
        <dbReference type="ChEBI" id="CHEBI:58210"/>
        <dbReference type="ChEBI" id="CHEBI:456216"/>
        <dbReference type="EC" id="2.7.1.26"/>
    </reaction>
</comment>
<dbReference type="Pfam" id="PF06574">
    <property type="entry name" value="FAD_syn"/>
    <property type="match status" value="1"/>
</dbReference>
<dbReference type="Gene3D" id="3.40.50.620">
    <property type="entry name" value="HUPs"/>
    <property type="match status" value="1"/>
</dbReference>
<dbReference type="PIRSF" id="PIRSF004491">
    <property type="entry name" value="FAD_Synth"/>
    <property type="match status" value="1"/>
</dbReference>
<comment type="catalytic activity">
    <reaction evidence="13 14">
        <text>FMN + ATP + H(+) = FAD + diphosphate</text>
        <dbReference type="Rhea" id="RHEA:17237"/>
        <dbReference type="ChEBI" id="CHEBI:15378"/>
        <dbReference type="ChEBI" id="CHEBI:30616"/>
        <dbReference type="ChEBI" id="CHEBI:33019"/>
        <dbReference type="ChEBI" id="CHEBI:57692"/>
        <dbReference type="ChEBI" id="CHEBI:58210"/>
        <dbReference type="EC" id="2.7.7.2"/>
    </reaction>
</comment>
<dbReference type="PANTHER" id="PTHR22749">
    <property type="entry name" value="RIBOFLAVIN KINASE/FMN ADENYLYLTRANSFERASE"/>
    <property type="match status" value="1"/>
</dbReference>
<keyword evidence="3 14" id="KW-0285">Flavoprotein</keyword>
<keyword evidence="9 14" id="KW-0274">FAD</keyword>
<keyword evidence="17" id="KW-1185">Reference proteome</keyword>
<dbReference type="InterPro" id="IPR023465">
    <property type="entry name" value="Riboflavin_kinase_dom_sf"/>
</dbReference>
<evidence type="ECO:0000256" key="4">
    <source>
        <dbReference type="ARBA" id="ARBA00022643"/>
    </source>
</evidence>
<evidence type="ECO:0000313" key="16">
    <source>
        <dbReference type="EMBL" id="UOF89397.1"/>
    </source>
</evidence>
<accession>A0ABY4CFU7</accession>
<dbReference type="EC" id="2.7.1.26" evidence="14"/>
<evidence type="ECO:0000256" key="12">
    <source>
        <dbReference type="ARBA" id="ARBA00047880"/>
    </source>
</evidence>
<name>A0ABY4CFU7_9BACL</name>
<keyword evidence="10 14" id="KW-0067">ATP-binding</keyword>
<dbReference type="NCBIfam" id="TIGR00083">
    <property type="entry name" value="ribF"/>
    <property type="match status" value="1"/>
</dbReference>
<evidence type="ECO:0000259" key="15">
    <source>
        <dbReference type="SMART" id="SM00904"/>
    </source>
</evidence>
<dbReference type="RefSeq" id="WP_347436084.1">
    <property type="nucleotide sequence ID" value="NZ_CP089291.1"/>
</dbReference>
<evidence type="ECO:0000256" key="3">
    <source>
        <dbReference type="ARBA" id="ARBA00022630"/>
    </source>
</evidence>
<dbReference type="GO" id="GO:0003919">
    <property type="term" value="F:FMN adenylyltransferase activity"/>
    <property type="evidence" value="ECO:0007669"/>
    <property type="project" value="UniProtKB-EC"/>
</dbReference>
<sequence>MDILHIDHGTQVRVLPSVVTIGNFDGVHIGHQQLLKRAVELANQKGIRASVMTFSPHPRQVLGHGTQYDHSLTPRSQKLSLFSSMGIDYVFLISFTKEFANVPAEQFVKSFIFENEIQHVIVGFDFTFGPGGKANAQMLKEMCAPRNIPVEILPPVNLYGEKVSSSLVREKLQYGDIRLVRELLGRPYMISGKVVHGEGRGRTIGFPTANIVLEDKYVEPRTGVYAVKVEYDGAIHNGVMNIGFKPTFVQNSKQLSLEVHLFDFQEDLYDISIEVYFIDFIRPEQRFSSADELICQIGKDCKAALVALEEQDFL</sequence>
<dbReference type="NCBIfam" id="TIGR00125">
    <property type="entry name" value="cyt_tran_rel"/>
    <property type="match status" value="1"/>
</dbReference>
<evidence type="ECO:0000256" key="9">
    <source>
        <dbReference type="ARBA" id="ARBA00022827"/>
    </source>
</evidence>
<dbReference type="InterPro" id="IPR015864">
    <property type="entry name" value="FAD_synthase"/>
</dbReference>
<evidence type="ECO:0000256" key="1">
    <source>
        <dbReference type="ARBA" id="ARBA00004726"/>
    </source>
</evidence>
<comment type="pathway">
    <text evidence="1 14">Cofactor biosynthesis; FAD biosynthesis; FAD from FMN: step 1/1.</text>
</comment>
<dbReference type="InterPro" id="IPR002606">
    <property type="entry name" value="Riboflavin_kinase_bac"/>
</dbReference>
<dbReference type="Proteomes" id="UP000830167">
    <property type="component" value="Chromosome"/>
</dbReference>
<dbReference type="CDD" id="cd02064">
    <property type="entry name" value="FAD_synthetase_N"/>
    <property type="match status" value="1"/>
</dbReference>
<evidence type="ECO:0000256" key="2">
    <source>
        <dbReference type="ARBA" id="ARBA00005201"/>
    </source>
</evidence>